<dbReference type="RefSeq" id="WP_014452999.1">
    <property type="nucleotide sequence ID" value="NC_017096.1"/>
</dbReference>
<dbReference type="Pfam" id="PF14257">
    <property type="entry name" value="DUF4349"/>
    <property type="match status" value="1"/>
</dbReference>
<evidence type="ECO:0000256" key="1">
    <source>
        <dbReference type="SAM" id="Phobius"/>
    </source>
</evidence>
<feature type="transmembrane region" description="Helical" evidence="1">
    <location>
        <begin position="265"/>
        <end position="293"/>
    </location>
</feature>
<dbReference type="OrthoDB" id="5381491at2"/>
<sequence>MKRNIIIIAIIVIITILVSYVVGKFAFGLIDVQKYSLIPPSSKKFEVETNVKDESLLERKGQAFTIMTGTVQSGYSETASFGLKIIKNATIDIYVDKGKFLETYNTIASLVSPIGGSVINSYYSKDNDIYSGFIEILIPKDKFDFTINKLGELGNILNLKISSTDVTQEYVDLNSRLKVLDAQKELLTSWLKQAKTIDDLLRIRSEIENVESEIEQIKGRLNYIALNTDFSKIDIYLKEGTAPKTITTSIFDKIKDYLKVPLNAFLYSVIGLLVIIAFLIPWVLLGFGIYYLFKKIKISKV</sequence>
<organism evidence="3 4">
    <name type="scientific">Caldisericum exile (strain DSM 21853 / NBRC 104410 / AZM16c01)</name>
    <dbReference type="NCBI Taxonomy" id="511051"/>
    <lineage>
        <taxon>Bacteria</taxon>
        <taxon>Pseudomonadati</taxon>
        <taxon>Caldisericota/Cryosericota group</taxon>
        <taxon>Caldisericota</taxon>
        <taxon>Caldisericia</taxon>
        <taxon>Caldisericales</taxon>
        <taxon>Caldisericaceae</taxon>
        <taxon>Caldisericum</taxon>
    </lineage>
</organism>
<reference evidence="3 4" key="1">
    <citation type="submission" date="2011-01" db="EMBL/GenBank/DDBJ databases">
        <title>Whole genome sequence of Caldisericum exile AZM16c01.</title>
        <authorList>
            <person name="Narita-Yamada S."/>
            <person name="Kawakoshi A."/>
            <person name="Nakamura S."/>
            <person name="Sasagawa M."/>
            <person name="Fukada J."/>
            <person name="Sekine M."/>
            <person name="Kato Y."/>
            <person name="Fukai R."/>
            <person name="Sasaki K."/>
            <person name="Hanamaki A."/>
            <person name="Narita H."/>
            <person name="Konno Y."/>
            <person name="Mori K."/>
            <person name="Yamazaki S."/>
            <person name="Suzuki K."/>
            <person name="Fujita N."/>
        </authorList>
    </citation>
    <scope>NUCLEOTIDE SEQUENCE [LARGE SCALE GENOMIC DNA]</scope>
    <source>
        <strain evidence="4">DSM 21853 / NBRC 104410 / AZM16c01</strain>
    </source>
</reference>
<dbReference type="EMBL" id="AP012051">
    <property type="protein sequence ID" value="BAL80593.1"/>
    <property type="molecule type" value="Genomic_DNA"/>
</dbReference>
<keyword evidence="1" id="KW-0812">Transmembrane</keyword>
<keyword evidence="1" id="KW-0472">Membrane</keyword>
<evidence type="ECO:0000313" key="3">
    <source>
        <dbReference type="EMBL" id="BAL80593.1"/>
    </source>
</evidence>
<feature type="transmembrane region" description="Helical" evidence="1">
    <location>
        <begin position="7"/>
        <end position="30"/>
    </location>
</feature>
<name>A0A7U6GDV0_CALEA</name>
<protein>
    <recommendedName>
        <fullName evidence="2">DUF4349 domain-containing protein</fullName>
    </recommendedName>
</protein>
<evidence type="ECO:0000313" key="4">
    <source>
        <dbReference type="Proteomes" id="UP000004793"/>
    </source>
</evidence>
<dbReference type="Proteomes" id="UP000004793">
    <property type="component" value="Chromosome"/>
</dbReference>
<gene>
    <name evidence="3" type="ordered locus">CSE_04670</name>
</gene>
<evidence type="ECO:0000259" key="2">
    <source>
        <dbReference type="Pfam" id="PF14257"/>
    </source>
</evidence>
<accession>A0A7U6GDV0</accession>
<dbReference type="AlphaFoldDB" id="A0A7U6GDV0"/>
<proteinExistence type="predicted"/>
<feature type="domain" description="DUF4349" evidence="2">
    <location>
        <begin position="84"/>
        <end position="291"/>
    </location>
</feature>
<keyword evidence="4" id="KW-1185">Reference proteome</keyword>
<dbReference type="KEGG" id="cex:CSE_04670"/>
<keyword evidence="1" id="KW-1133">Transmembrane helix</keyword>
<dbReference type="InterPro" id="IPR025645">
    <property type="entry name" value="DUF4349"/>
</dbReference>